<dbReference type="EMBL" id="AGNL01029994">
    <property type="protein sequence ID" value="EJK56967.1"/>
    <property type="molecule type" value="Genomic_DNA"/>
</dbReference>
<feature type="compositionally biased region" description="Low complexity" evidence="1">
    <location>
        <begin position="154"/>
        <end position="175"/>
    </location>
</feature>
<feature type="compositionally biased region" description="Basic and acidic residues" evidence="1">
    <location>
        <begin position="388"/>
        <end position="408"/>
    </location>
</feature>
<accession>K0SE85</accession>
<feature type="compositionally biased region" description="Basic and acidic residues" evidence="1">
    <location>
        <begin position="266"/>
        <end position="288"/>
    </location>
</feature>
<feature type="non-terminal residue" evidence="2">
    <location>
        <position position="1"/>
    </location>
</feature>
<sequence>TGEHTHGPIHTGLLLFHTLYTPIKSRKVSVGEEPRGQQSPRIQTKGDPLTKGNDDHIRPPHRRVGGRVLLRARFRRRLPARYCPPSRERHRDPAAHERKYRVELPDVRAVRREVVLPVLGAQGQARRRPVAVVVLEERVVEVEQRVLAPAEGAPVRPQRPGPRGVVRRQPVLGRVAPPHPSQRHGREGESHDNVKGISLAPELGVARAVRVLRHGAVGEVHGVKRHGRRGQERPVDAAELHGRHAHDADEGHGDDRVVAPAAAEPRVQHPDPGERQRVERKADGDRRLQPPLALPERLPVRTVSLGDPRVVPIVGQVNDYHRLHDHEHHRTDPAQVQKHAREPRLVRDEHGRQDQQQIYRELGGPDLAVQQRPVVRRGRRDREEEEREERRPVDRRVPRARLERRPRDALAPGGPVPLAPVRPGAVDVPPRAGRLSDRPPPAAPVVPCYCRRQRVLEDERE</sequence>
<feature type="region of interest" description="Disordered" evidence="1">
    <location>
        <begin position="152"/>
        <end position="194"/>
    </location>
</feature>
<protein>
    <submittedName>
        <fullName evidence="2">Uncharacterized protein</fullName>
    </submittedName>
</protein>
<keyword evidence="3" id="KW-1185">Reference proteome</keyword>
<reference evidence="2 3" key="1">
    <citation type="journal article" date="2012" name="Genome Biol.">
        <title>Genome and low-iron response of an oceanic diatom adapted to chronic iron limitation.</title>
        <authorList>
            <person name="Lommer M."/>
            <person name="Specht M."/>
            <person name="Roy A.S."/>
            <person name="Kraemer L."/>
            <person name="Andreson R."/>
            <person name="Gutowska M.A."/>
            <person name="Wolf J."/>
            <person name="Bergner S.V."/>
            <person name="Schilhabel M.B."/>
            <person name="Klostermeier U.C."/>
            <person name="Beiko R.G."/>
            <person name="Rosenstiel P."/>
            <person name="Hippler M."/>
            <person name="Laroche J."/>
        </authorList>
    </citation>
    <scope>NUCLEOTIDE SEQUENCE [LARGE SCALE GENOMIC DNA]</scope>
    <source>
        <strain evidence="2 3">CCMP1005</strain>
    </source>
</reference>
<gene>
    <name evidence="2" type="ORF">THAOC_23042</name>
</gene>
<proteinExistence type="predicted"/>
<feature type="region of interest" description="Disordered" evidence="1">
    <location>
        <begin position="327"/>
        <end position="445"/>
    </location>
</feature>
<feature type="region of interest" description="Disordered" evidence="1">
    <location>
        <begin position="263"/>
        <end position="295"/>
    </location>
</feature>
<name>K0SE85_THAOC</name>
<organism evidence="2 3">
    <name type="scientific">Thalassiosira oceanica</name>
    <name type="common">Marine diatom</name>
    <dbReference type="NCBI Taxonomy" id="159749"/>
    <lineage>
        <taxon>Eukaryota</taxon>
        <taxon>Sar</taxon>
        <taxon>Stramenopiles</taxon>
        <taxon>Ochrophyta</taxon>
        <taxon>Bacillariophyta</taxon>
        <taxon>Coscinodiscophyceae</taxon>
        <taxon>Thalassiosirophycidae</taxon>
        <taxon>Thalassiosirales</taxon>
        <taxon>Thalassiosiraceae</taxon>
        <taxon>Thalassiosira</taxon>
    </lineage>
</organism>
<dbReference type="Proteomes" id="UP000266841">
    <property type="component" value="Unassembled WGS sequence"/>
</dbReference>
<feature type="compositionally biased region" description="Basic and acidic residues" evidence="1">
    <location>
        <begin position="339"/>
        <end position="353"/>
    </location>
</feature>
<evidence type="ECO:0000256" key="1">
    <source>
        <dbReference type="SAM" id="MobiDB-lite"/>
    </source>
</evidence>
<feature type="compositionally biased region" description="Basic and acidic residues" evidence="1">
    <location>
        <begin position="184"/>
        <end position="194"/>
    </location>
</feature>
<dbReference type="AlphaFoldDB" id="K0SE85"/>
<feature type="region of interest" description="Disordered" evidence="1">
    <location>
        <begin position="27"/>
        <end position="61"/>
    </location>
</feature>
<evidence type="ECO:0000313" key="3">
    <source>
        <dbReference type="Proteomes" id="UP000266841"/>
    </source>
</evidence>
<evidence type="ECO:0000313" key="2">
    <source>
        <dbReference type="EMBL" id="EJK56967.1"/>
    </source>
</evidence>
<comment type="caution">
    <text evidence="2">The sequence shown here is derived from an EMBL/GenBank/DDBJ whole genome shotgun (WGS) entry which is preliminary data.</text>
</comment>